<proteinExistence type="predicted"/>
<gene>
    <name evidence="6" type="ORF">KIMC2_03600</name>
</gene>
<dbReference type="SMART" id="SM00490">
    <property type="entry name" value="HELICc"/>
    <property type="match status" value="1"/>
</dbReference>
<dbReference type="KEGG" id="xak:KIMC2_03600"/>
<keyword evidence="6" id="KW-0378">Hydrolase</keyword>
<dbReference type="CDD" id="cd17925">
    <property type="entry name" value="DEXDc_ComFA"/>
    <property type="match status" value="1"/>
</dbReference>
<evidence type="ECO:0000256" key="1">
    <source>
        <dbReference type="ARBA" id="ARBA00022741"/>
    </source>
</evidence>
<dbReference type="SUPFAM" id="SSF52540">
    <property type="entry name" value="P-loop containing nucleoside triphosphate hydrolases"/>
    <property type="match status" value="1"/>
</dbReference>
<dbReference type="InterPro" id="IPR001650">
    <property type="entry name" value="Helicase_C-like"/>
</dbReference>
<accession>A0AAU9CWY1</accession>
<dbReference type="AlphaFoldDB" id="A0AAU9CWY1"/>
<dbReference type="SMART" id="SM00487">
    <property type="entry name" value="DEXDc"/>
    <property type="match status" value="1"/>
</dbReference>
<evidence type="ECO:0000313" key="6">
    <source>
        <dbReference type="EMBL" id="BDR55798.1"/>
    </source>
</evidence>
<reference evidence="6 7" key="1">
    <citation type="journal article" date="2023" name="Microbiol. Spectr.">
        <title>Symbiosis of Carpenter Bees with Uncharacterized Lactic Acid Bacteria Showing NAD Auxotrophy.</title>
        <authorList>
            <person name="Kawasaki S."/>
            <person name="Ozawa K."/>
            <person name="Mori T."/>
            <person name="Yamamoto A."/>
            <person name="Ito M."/>
            <person name="Ohkuma M."/>
            <person name="Sakamoto M."/>
            <person name="Matsutani M."/>
        </authorList>
    </citation>
    <scope>NUCLEOTIDE SEQUENCE [LARGE SCALE GENOMIC DNA]</scope>
    <source>
        <strain evidence="6 7">KimC2</strain>
    </source>
</reference>
<dbReference type="GO" id="GO:0003677">
    <property type="term" value="F:DNA binding"/>
    <property type="evidence" value="ECO:0007669"/>
    <property type="project" value="UniProtKB-KW"/>
</dbReference>
<dbReference type="InterPro" id="IPR027417">
    <property type="entry name" value="P-loop_NTPase"/>
</dbReference>
<dbReference type="GO" id="GO:0006270">
    <property type="term" value="P:DNA replication initiation"/>
    <property type="evidence" value="ECO:0007669"/>
    <property type="project" value="TreeGrafter"/>
</dbReference>
<feature type="domain" description="Helicase ATP-binding" evidence="4">
    <location>
        <begin position="110"/>
        <end position="247"/>
    </location>
</feature>
<dbReference type="Gene3D" id="3.40.50.300">
    <property type="entry name" value="P-loop containing nucleotide triphosphate hydrolases"/>
    <property type="match status" value="2"/>
</dbReference>
<dbReference type="PROSITE" id="PS51192">
    <property type="entry name" value="HELICASE_ATP_BIND_1"/>
    <property type="match status" value="1"/>
</dbReference>
<organism evidence="6 7">
    <name type="scientific">Xylocopilactobacillus apis</name>
    <dbReference type="NCBI Taxonomy" id="2932183"/>
    <lineage>
        <taxon>Bacteria</taxon>
        <taxon>Bacillati</taxon>
        <taxon>Bacillota</taxon>
        <taxon>Bacilli</taxon>
        <taxon>Lactobacillales</taxon>
        <taxon>Lactobacillaceae</taxon>
        <taxon>Xylocopilactobacillus</taxon>
    </lineage>
</organism>
<dbReference type="EMBL" id="AP026801">
    <property type="protein sequence ID" value="BDR55798.1"/>
    <property type="molecule type" value="Genomic_DNA"/>
</dbReference>
<dbReference type="PROSITE" id="PS51194">
    <property type="entry name" value="HELICASE_CTER"/>
    <property type="match status" value="1"/>
</dbReference>
<protein>
    <submittedName>
        <fullName evidence="6">DNA/RNA helicase</fullName>
    </submittedName>
</protein>
<feature type="domain" description="Helicase C-terminal" evidence="5">
    <location>
        <begin position="293"/>
        <end position="434"/>
    </location>
</feature>
<dbReference type="GO" id="GO:0005524">
    <property type="term" value="F:ATP binding"/>
    <property type="evidence" value="ECO:0007669"/>
    <property type="project" value="UniProtKB-KW"/>
</dbReference>
<dbReference type="Pfam" id="PF00271">
    <property type="entry name" value="Helicase_C"/>
    <property type="match status" value="1"/>
</dbReference>
<name>A0AAU9CWY1_9LACO</name>
<dbReference type="GO" id="GO:0006310">
    <property type="term" value="P:DNA recombination"/>
    <property type="evidence" value="ECO:0007669"/>
    <property type="project" value="TreeGrafter"/>
</dbReference>
<dbReference type="Proteomes" id="UP001321804">
    <property type="component" value="Chromosome"/>
</dbReference>
<dbReference type="GO" id="GO:0043138">
    <property type="term" value="F:3'-5' DNA helicase activity"/>
    <property type="evidence" value="ECO:0007669"/>
    <property type="project" value="TreeGrafter"/>
</dbReference>
<evidence type="ECO:0000259" key="5">
    <source>
        <dbReference type="PROSITE" id="PS51194"/>
    </source>
</evidence>
<keyword evidence="1" id="KW-0547">Nucleotide-binding</keyword>
<keyword evidence="2" id="KW-0067">ATP-binding</keyword>
<evidence type="ECO:0000313" key="7">
    <source>
        <dbReference type="Proteomes" id="UP001321804"/>
    </source>
</evidence>
<dbReference type="Pfam" id="PF04851">
    <property type="entry name" value="ResIII"/>
    <property type="match status" value="1"/>
</dbReference>
<keyword evidence="6" id="KW-0347">Helicase</keyword>
<keyword evidence="3" id="KW-0238">DNA-binding</keyword>
<sequence length="434" mass="49858">MANEELLFGRQLLDFQLPEIKKDLLLNRPAMKIINDEIICERCSTQYQKNDVCLPTGDYYCPNCVNLGRVTSSDKLYHLPEFNLFPKNINYLVFNGTLTKAQQRLSDEVIEAILKRKSLLLWAVTGAGKTEMMFPGLNEAFKQGLRVCWATPRIDVVLELAPRLEKVFPDLPISVLYGSNEEPYSYCQFVLCTTHQLLRFYQAFDVLIIDEVDSFPYAGNKSLAFAADHSVKQNASRIYLSATPPDELTEKVPTAYLPQRFHGHPLPVPKCIYLGKWRQFVKTNRLPRKVKRVLAQGLKNKERYLIFVSEISLLDKLKKAFNTNFKKAKCATVYAGDEKRKEKVQDFRTGKYDVLFTTTILERGVTIFHINVLVIGAESKVFNWSSLVQIAGRAGRDKDHYDDQVIFYFSDYTKDLKKAVTQIKYLNQKAAEND</sequence>
<dbReference type="InterPro" id="IPR014001">
    <property type="entry name" value="Helicase_ATP-bd"/>
</dbReference>
<keyword evidence="7" id="KW-1185">Reference proteome</keyword>
<evidence type="ECO:0000259" key="4">
    <source>
        <dbReference type="PROSITE" id="PS51192"/>
    </source>
</evidence>
<dbReference type="GO" id="GO:0016787">
    <property type="term" value="F:hydrolase activity"/>
    <property type="evidence" value="ECO:0007669"/>
    <property type="project" value="InterPro"/>
</dbReference>
<evidence type="ECO:0000256" key="2">
    <source>
        <dbReference type="ARBA" id="ARBA00022840"/>
    </source>
</evidence>
<dbReference type="PANTHER" id="PTHR30580">
    <property type="entry name" value="PRIMOSOMAL PROTEIN N"/>
    <property type="match status" value="1"/>
</dbReference>
<dbReference type="PANTHER" id="PTHR30580:SF1">
    <property type="entry name" value="COMF OPERON PROTEIN 1"/>
    <property type="match status" value="1"/>
</dbReference>
<dbReference type="InterPro" id="IPR006935">
    <property type="entry name" value="Helicase/UvrB_N"/>
</dbReference>
<evidence type="ECO:0000256" key="3">
    <source>
        <dbReference type="ARBA" id="ARBA00023125"/>
    </source>
</evidence>
<dbReference type="RefSeq" id="WP_317697397.1">
    <property type="nucleotide sequence ID" value="NZ_AP026801.1"/>
</dbReference>
<dbReference type="GO" id="GO:0006302">
    <property type="term" value="P:double-strand break repair"/>
    <property type="evidence" value="ECO:0007669"/>
    <property type="project" value="TreeGrafter"/>
</dbReference>